<evidence type="ECO:0000313" key="2">
    <source>
        <dbReference type="Proteomes" id="UP000000768"/>
    </source>
</evidence>
<dbReference type="EMBL" id="CM000762">
    <property type="protein sequence ID" value="KXG33858.1"/>
    <property type="molecule type" value="Genomic_DNA"/>
</dbReference>
<gene>
    <name evidence="1" type="ORF">SORBI_3003G383600</name>
</gene>
<proteinExistence type="predicted"/>
<evidence type="ECO:0000313" key="1">
    <source>
        <dbReference type="EMBL" id="KXG33858.1"/>
    </source>
</evidence>
<accession>A0A1B6Q7G6</accession>
<protein>
    <submittedName>
        <fullName evidence="1">Uncharacterized protein</fullName>
    </submittedName>
</protein>
<dbReference type="Proteomes" id="UP000000768">
    <property type="component" value="Chromosome 3"/>
</dbReference>
<dbReference type="Gramene" id="KXG33858">
    <property type="protein sequence ID" value="KXG33858"/>
    <property type="gene ID" value="SORBI_3003G383600"/>
</dbReference>
<reference evidence="2" key="2">
    <citation type="journal article" date="2018" name="Plant J.">
        <title>The Sorghum bicolor reference genome: improved assembly, gene annotations, a transcriptome atlas, and signatures of genome organization.</title>
        <authorList>
            <person name="McCormick R.F."/>
            <person name="Truong S.K."/>
            <person name="Sreedasyam A."/>
            <person name="Jenkins J."/>
            <person name="Shu S."/>
            <person name="Sims D."/>
            <person name="Kennedy M."/>
            <person name="Amirebrahimi M."/>
            <person name="Weers B.D."/>
            <person name="McKinley B."/>
            <person name="Mattison A."/>
            <person name="Morishige D.T."/>
            <person name="Grimwood J."/>
            <person name="Schmutz J."/>
            <person name="Mullet J.E."/>
        </authorList>
    </citation>
    <scope>NUCLEOTIDE SEQUENCE [LARGE SCALE GENOMIC DNA]</scope>
    <source>
        <strain evidence="2">cv. BTx623</strain>
    </source>
</reference>
<reference evidence="1 2" key="1">
    <citation type="journal article" date="2009" name="Nature">
        <title>The Sorghum bicolor genome and the diversification of grasses.</title>
        <authorList>
            <person name="Paterson A.H."/>
            <person name="Bowers J.E."/>
            <person name="Bruggmann R."/>
            <person name="Dubchak I."/>
            <person name="Grimwood J."/>
            <person name="Gundlach H."/>
            <person name="Haberer G."/>
            <person name="Hellsten U."/>
            <person name="Mitros T."/>
            <person name="Poliakov A."/>
            <person name="Schmutz J."/>
            <person name="Spannagl M."/>
            <person name="Tang H."/>
            <person name="Wang X."/>
            <person name="Wicker T."/>
            <person name="Bharti A.K."/>
            <person name="Chapman J."/>
            <person name="Feltus F.A."/>
            <person name="Gowik U."/>
            <person name="Grigoriev I.V."/>
            <person name="Lyons E."/>
            <person name="Maher C.A."/>
            <person name="Martis M."/>
            <person name="Narechania A."/>
            <person name="Otillar R.P."/>
            <person name="Penning B.W."/>
            <person name="Salamov A.A."/>
            <person name="Wang Y."/>
            <person name="Zhang L."/>
            <person name="Carpita N.C."/>
            <person name="Freeling M."/>
            <person name="Gingle A.R."/>
            <person name="Hash C.T."/>
            <person name="Keller B."/>
            <person name="Klein P."/>
            <person name="Kresovich S."/>
            <person name="McCann M.C."/>
            <person name="Ming R."/>
            <person name="Peterson D.G."/>
            <person name="Mehboob-ur-Rahman"/>
            <person name="Ware D."/>
            <person name="Westhoff P."/>
            <person name="Mayer K.F."/>
            <person name="Messing J."/>
            <person name="Rokhsar D.S."/>
        </authorList>
    </citation>
    <scope>NUCLEOTIDE SEQUENCE [LARGE SCALE GENOMIC DNA]</scope>
    <source>
        <strain evidence="2">cv. BTx623</strain>
    </source>
</reference>
<sequence length="55" mass="6788">MQDNNMCETQKVRSSRFLHKHFCILVTVDAEEIDWDDMEEDQYWCLELLLLLRPW</sequence>
<dbReference type="InParanoid" id="A0A1B6Q7G6"/>
<name>A0A1B6Q7G6_SORBI</name>
<keyword evidence="2" id="KW-1185">Reference proteome</keyword>
<organism evidence="1 2">
    <name type="scientific">Sorghum bicolor</name>
    <name type="common">Sorghum</name>
    <name type="synonym">Sorghum vulgare</name>
    <dbReference type="NCBI Taxonomy" id="4558"/>
    <lineage>
        <taxon>Eukaryota</taxon>
        <taxon>Viridiplantae</taxon>
        <taxon>Streptophyta</taxon>
        <taxon>Embryophyta</taxon>
        <taxon>Tracheophyta</taxon>
        <taxon>Spermatophyta</taxon>
        <taxon>Magnoliopsida</taxon>
        <taxon>Liliopsida</taxon>
        <taxon>Poales</taxon>
        <taxon>Poaceae</taxon>
        <taxon>PACMAD clade</taxon>
        <taxon>Panicoideae</taxon>
        <taxon>Andropogonodae</taxon>
        <taxon>Andropogoneae</taxon>
        <taxon>Sorghinae</taxon>
        <taxon>Sorghum</taxon>
    </lineage>
</organism>
<dbReference type="AlphaFoldDB" id="A0A1B6Q7G6"/>